<reference evidence="1" key="1">
    <citation type="submission" date="2022-07" db="EMBL/GenBank/DDBJ databases">
        <title>Phylogenomic reconstructions and comparative analyses of Kickxellomycotina fungi.</title>
        <authorList>
            <person name="Reynolds N.K."/>
            <person name="Stajich J.E."/>
            <person name="Barry K."/>
            <person name="Grigoriev I.V."/>
            <person name="Crous P."/>
            <person name="Smith M.E."/>
        </authorList>
    </citation>
    <scope>NUCLEOTIDE SEQUENCE</scope>
    <source>
        <strain evidence="1">NRRL 5244</strain>
    </source>
</reference>
<organism evidence="1 2">
    <name type="scientific">Linderina macrospora</name>
    <dbReference type="NCBI Taxonomy" id="4868"/>
    <lineage>
        <taxon>Eukaryota</taxon>
        <taxon>Fungi</taxon>
        <taxon>Fungi incertae sedis</taxon>
        <taxon>Zoopagomycota</taxon>
        <taxon>Kickxellomycotina</taxon>
        <taxon>Kickxellomycetes</taxon>
        <taxon>Kickxellales</taxon>
        <taxon>Kickxellaceae</taxon>
        <taxon>Linderina</taxon>
    </lineage>
</organism>
<evidence type="ECO:0000313" key="1">
    <source>
        <dbReference type="EMBL" id="KAJ1939925.1"/>
    </source>
</evidence>
<evidence type="ECO:0000313" key="2">
    <source>
        <dbReference type="Proteomes" id="UP001150603"/>
    </source>
</evidence>
<keyword evidence="2" id="KW-1185">Reference proteome</keyword>
<gene>
    <name evidence="1" type="ORF">FBU59_003963</name>
</gene>
<proteinExistence type="predicted"/>
<feature type="non-terminal residue" evidence="1">
    <location>
        <position position="147"/>
    </location>
</feature>
<comment type="caution">
    <text evidence="1">The sequence shown here is derived from an EMBL/GenBank/DDBJ whole genome shotgun (WGS) entry which is preliminary data.</text>
</comment>
<name>A0ACC1J747_9FUNG</name>
<sequence>MNTQQVAFLFLAIVLSASGLAATVPPAASPATPPPSNPSGPAPASVPSDNPAVSSPKPDSFLDNPAAGHDSFMPAVSPNQPKTQMESPQFFLPFMPLSLQQIQQQQQLMEQIQNKQRDSTDKLPHQFWVHPDGSVFRPAPGDISADS</sequence>
<accession>A0ACC1J747</accession>
<dbReference type="Proteomes" id="UP001150603">
    <property type="component" value="Unassembled WGS sequence"/>
</dbReference>
<protein>
    <submittedName>
        <fullName evidence="1">Uncharacterized protein</fullName>
    </submittedName>
</protein>
<dbReference type="EMBL" id="JANBPW010002692">
    <property type="protein sequence ID" value="KAJ1939925.1"/>
    <property type="molecule type" value="Genomic_DNA"/>
</dbReference>